<keyword evidence="1" id="KW-1133">Transmembrane helix</keyword>
<feature type="transmembrane region" description="Helical" evidence="1">
    <location>
        <begin position="124"/>
        <end position="149"/>
    </location>
</feature>
<organism evidence="3 4">
    <name type="scientific">Calocera cornea HHB12733</name>
    <dbReference type="NCBI Taxonomy" id="1353952"/>
    <lineage>
        <taxon>Eukaryota</taxon>
        <taxon>Fungi</taxon>
        <taxon>Dikarya</taxon>
        <taxon>Basidiomycota</taxon>
        <taxon>Agaricomycotina</taxon>
        <taxon>Dacrymycetes</taxon>
        <taxon>Dacrymycetales</taxon>
        <taxon>Dacrymycetaceae</taxon>
        <taxon>Calocera</taxon>
    </lineage>
</organism>
<dbReference type="InParanoid" id="A0A165FEN3"/>
<feature type="transmembrane region" description="Helical" evidence="1">
    <location>
        <begin position="92"/>
        <end position="112"/>
    </location>
</feature>
<feature type="transmembrane region" description="Helical" evidence="1">
    <location>
        <begin position="260"/>
        <end position="278"/>
    </location>
</feature>
<evidence type="ECO:0000259" key="2">
    <source>
        <dbReference type="Pfam" id="PF20151"/>
    </source>
</evidence>
<feature type="domain" description="DUF6533" evidence="2">
    <location>
        <begin position="16"/>
        <end position="59"/>
    </location>
</feature>
<dbReference type="EMBL" id="KV423974">
    <property type="protein sequence ID" value="KZT56635.1"/>
    <property type="molecule type" value="Genomic_DNA"/>
</dbReference>
<gene>
    <name evidence="3" type="ORF">CALCODRAFT_310221</name>
</gene>
<feature type="transmembrane region" description="Helical" evidence="1">
    <location>
        <begin position="190"/>
        <end position="212"/>
    </location>
</feature>
<feature type="transmembrane region" description="Helical" evidence="1">
    <location>
        <begin position="232"/>
        <end position="254"/>
    </location>
</feature>
<keyword evidence="4" id="KW-1185">Reference proteome</keyword>
<keyword evidence="1" id="KW-0812">Transmembrane</keyword>
<dbReference type="OrthoDB" id="3349377at2759"/>
<proteinExistence type="predicted"/>
<name>A0A165FEN3_9BASI</name>
<evidence type="ECO:0000313" key="3">
    <source>
        <dbReference type="EMBL" id="KZT56635.1"/>
    </source>
</evidence>
<evidence type="ECO:0000256" key="1">
    <source>
        <dbReference type="SAM" id="Phobius"/>
    </source>
</evidence>
<feature type="transmembrane region" description="Helical" evidence="1">
    <location>
        <begin position="15"/>
        <end position="40"/>
    </location>
</feature>
<protein>
    <recommendedName>
        <fullName evidence="2">DUF6533 domain-containing protein</fullName>
    </recommendedName>
</protein>
<dbReference type="Proteomes" id="UP000076842">
    <property type="component" value="Unassembled WGS sequence"/>
</dbReference>
<evidence type="ECO:0000313" key="4">
    <source>
        <dbReference type="Proteomes" id="UP000076842"/>
    </source>
</evidence>
<dbReference type="Pfam" id="PF20151">
    <property type="entry name" value="DUF6533"/>
    <property type="match status" value="1"/>
</dbReference>
<feature type="transmembrane region" description="Helical" evidence="1">
    <location>
        <begin position="52"/>
        <end position="72"/>
    </location>
</feature>
<dbReference type="InterPro" id="IPR045340">
    <property type="entry name" value="DUF6533"/>
</dbReference>
<keyword evidence="1" id="KW-0472">Membrane</keyword>
<sequence length="318" mass="35017">MSTLDVHLAYERMRLLQVVASALITYDVLLTLPWEIALVWRGNWALPAVLYTLNRYGVLAHSYAVMLLTPRMQALASVSDSADNSLQVFCNFWQYIGGWSVPLVTLLAEALLTMRVIAFYGRKIAPAIVLWAVYAFCGSMSVGLMIIAIRPAAQFGGDYTCPVASNSTTGWDETLDIAGNVKTVSLESTWGFWAPGMFMELVLILCTLARCLQFWVRRVRSNLVKVITEDNLLYFLGVFGMMAVNLGLCAIPSLFPYFGVMMELTLCLNSILASRIFLRLRATAYPEKIEREEHGQGLAGPSAFASRVPAGASSAATV</sequence>
<dbReference type="AlphaFoldDB" id="A0A165FEN3"/>
<accession>A0A165FEN3</accession>
<reference evidence="3 4" key="1">
    <citation type="journal article" date="2016" name="Mol. Biol. Evol.">
        <title>Comparative Genomics of Early-Diverging Mushroom-Forming Fungi Provides Insights into the Origins of Lignocellulose Decay Capabilities.</title>
        <authorList>
            <person name="Nagy L.G."/>
            <person name="Riley R."/>
            <person name="Tritt A."/>
            <person name="Adam C."/>
            <person name="Daum C."/>
            <person name="Floudas D."/>
            <person name="Sun H."/>
            <person name="Yadav J.S."/>
            <person name="Pangilinan J."/>
            <person name="Larsson K.H."/>
            <person name="Matsuura K."/>
            <person name="Barry K."/>
            <person name="Labutti K."/>
            <person name="Kuo R."/>
            <person name="Ohm R.A."/>
            <person name="Bhattacharya S.S."/>
            <person name="Shirouzu T."/>
            <person name="Yoshinaga Y."/>
            <person name="Martin F.M."/>
            <person name="Grigoriev I.V."/>
            <person name="Hibbett D.S."/>
        </authorList>
    </citation>
    <scope>NUCLEOTIDE SEQUENCE [LARGE SCALE GENOMIC DNA]</scope>
    <source>
        <strain evidence="3 4">HHB12733</strain>
    </source>
</reference>